<sequence length="121" mass="13423">MSWCWDTEQQAAFETILESLLHAPILVLPDPVRPFSVVCDASDFAIGCALTSMDVIALSRLNLGSSRSPRRINLPMTKNFSVHLLGSKAFVVYTDHASLRTATESPHISQRMARLLSFFAE</sequence>
<comment type="caution">
    <text evidence="2">The sequence shown here is derived from an EMBL/GenBank/DDBJ whole genome shotgun (WGS) entry which is preliminary data.</text>
</comment>
<dbReference type="Proteomes" id="UP000198211">
    <property type="component" value="Unassembled WGS sequence"/>
</dbReference>
<reference evidence="3" key="1">
    <citation type="submission" date="2017-03" db="EMBL/GenBank/DDBJ databases">
        <title>Phytopthora megakarya and P. palmivora, two closely related causual agents of cacao black pod achieved similar genome size and gene model numbers by different mechanisms.</title>
        <authorList>
            <person name="Ali S."/>
            <person name="Shao J."/>
            <person name="Larry D.J."/>
            <person name="Kronmiller B."/>
            <person name="Shen D."/>
            <person name="Strem M.D."/>
            <person name="Melnick R.L."/>
            <person name="Guiltinan M.J."/>
            <person name="Tyler B.M."/>
            <person name="Meinhardt L.W."/>
            <person name="Bailey B.A."/>
        </authorList>
    </citation>
    <scope>NUCLEOTIDE SEQUENCE [LARGE SCALE GENOMIC DNA]</scope>
    <source>
        <strain evidence="3">zdho120</strain>
    </source>
</reference>
<dbReference type="EMBL" id="NBNE01001616">
    <property type="protein sequence ID" value="OWZ13298.1"/>
    <property type="molecule type" value="Genomic_DNA"/>
</dbReference>
<dbReference type="PANTHER" id="PTHR34072:SF56">
    <property type="entry name" value="REVERSE TRANSCRIPTASE_RETROTRANSPOSON-DERIVED PROTEIN RNASE H-LIKE DOMAIN-CONTAINING PROTEIN"/>
    <property type="match status" value="1"/>
</dbReference>
<gene>
    <name evidence="2" type="ORF">PHMEG_00013395</name>
</gene>
<feature type="domain" description="Reverse transcriptase/retrotransposon-derived protein RNase H-like" evidence="1">
    <location>
        <begin position="5"/>
        <end position="52"/>
    </location>
</feature>
<dbReference type="InterPro" id="IPR041577">
    <property type="entry name" value="RT_RNaseH_2"/>
</dbReference>
<keyword evidence="3" id="KW-1185">Reference proteome</keyword>
<evidence type="ECO:0000313" key="2">
    <source>
        <dbReference type="EMBL" id="OWZ13298.1"/>
    </source>
</evidence>
<organism evidence="2 3">
    <name type="scientific">Phytophthora megakarya</name>
    <dbReference type="NCBI Taxonomy" id="4795"/>
    <lineage>
        <taxon>Eukaryota</taxon>
        <taxon>Sar</taxon>
        <taxon>Stramenopiles</taxon>
        <taxon>Oomycota</taxon>
        <taxon>Peronosporomycetes</taxon>
        <taxon>Peronosporales</taxon>
        <taxon>Peronosporaceae</taxon>
        <taxon>Phytophthora</taxon>
    </lineage>
</organism>
<dbReference type="AlphaFoldDB" id="A0A225W7V5"/>
<protein>
    <submittedName>
        <fullName evidence="2">RxLR effector protein</fullName>
    </submittedName>
</protein>
<accession>A0A225W7V5</accession>
<dbReference type="InterPro" id="IPR043502">
    <property type="entry name" value="DNA/RNA_pol_sf"/>
</dbReference>
<dbReference type="SUPFAM" id="SSF56672">
    <property type="entry name" value="DNA/RNA polymerases"/>
    <property type="match status" value="1"/>
</dbReference>
<dbReference type="OrthoDB" id="104794at2759"/>
<evidence type="ECO:0000259" key="1">
    <source>
        <dbReference type="Pfam" id="PF17919"/>
    </source>
</evidence>
<evidence type="ECO:0000313" key="3">
    <source>
        <dbReference type="Proteomes" id="UP000198211"/>
    </source>
</evidence>
<proteinExistence type="predicted"/>
<name>A0A225W7V5_9STRA</name>
<dbReference type="PANTHER" id="PTHR34072">
    <property type="entry name" value="ENZYMATIC POLYPROTEIN-RELATED"/>
    <property type="match status" value="1"/>
</dbReference>
<dbReference type="Pfam" id="PF17919">
    <property type="entry name" value="RT_RNaseH_2"/>
    <property type="match status" value="1"/>
</dbReference>